<evidence type="ECO:0000256" key="1">
    <source>
        <dbReference type="SAM" id="MobiDB-lite"/>
    </source>
</evidence>
<sequence>MASKTGGPARKKIVHHLGSPFTTISWPEISQEDQDTILELLCEYLSPIGKHRQTHIKPSKGKRAEKKRKRLDKGAGRNTVPMAVDQPAKPEIASQVDVGFNSITTGLQNTNKEGKSDGRPEREQKYSMVFVCRGNQTAAFNSHFPQMVAASPNDVQADQATRRQLRSATRQQLTQSIVRPMAFIPAAAKSHRQPPREFQGRRPTISMAAWQEQKNVPSITGGQGVDFLSRKDAPTSAPAVQPAMASTPAVPQILSRPAQSQALAVTTAPTSVPTSSVLDEFFALMSKHEKEMAEVDPLVDQLQQWNLQSPAVTKPKAVFSQSAKTPLGDVSNLPQKPPANTMINQPPQLAVGGVGGLPPKPQLKTRSAACLFESPEAHKASARCNCTPKIKPQKGLAASRFASKETEGSPFANRFSVNLQIAIHQEFCPLFAEQNKSNTSQGF</sequence>
<evidence type="ECO:0000313" key="3">
    <source>
        <dbReference type="Proteomes" id="UP001144673"/>
    </source>
</evidence>
<proteinExistence type="predicted"/>
<gene>
    <name evidence="2" type="ORF">LMH87_011736</name>
</gene>
<protein>
    <submittedName>
        <fullName evidence="2">Uncharacterized protein</fullName>
    </submittedName>
</protein>
<dbReference type="PANTHER" id="PTHR28272">
    <property type="entry name" value="RIBONUCLEASES P/MRP PROTEIN SUBUNIT POP3"/>
    <property type="match status" value="1"/>
</dbReference>
<dbReference type="GO" id="GO:0000171">
    <property type="term" value="F:ribonuclease MRP activity"/>
    <property type="evidence" value="ECO:0007669"/>
    <property type="project" value="TreeGrafter"/>
</dbReference>
<dbReference type="PANTHER" id="PTHR28272:SF1">
    <property type="entry name" value="RIBONUCLEASES P_MRP PROTEIN SUBUNIT POP3"/>
    <property type="match status" value="1"/>
</dbReference>
<dbReference type="RefSeq" id="XP_056052730.1">
    <property type="nucleotide sequence ID" value="XM_056200928.1"/>
</dbReference>
<feature type="region of interest" description="Disordered" evidence="1">
    <location>
        <begin position="51"/>
        <end position="82"/>
    </location>
</feature>
<dbReference type="GO" id="GO:0000172">
    <property type="term" value="C:ribonuclease MRP complex"/>
    <property type="evidence" value="ECO:0007669"/>
    <property type="project" value="TreeGrafter"/>
</dbReference>
<reference evidence="2" key="1">
    <citation type="journal article" date="2023" name="Access Microbiol">
        <title>De-novo genome assembly for Akanthomyces muscarius, a biocontrol agent of insect agricultural pests.</title>
        <authorList>
            <person name="Erdos Z."/>
            <person name="Studholme D.J."/>
            <person name="Raymond B."/>
            <person name="Sharma M."/>
        </authorList>
    </citation>
    <scope>NUCLEOTIDE SEQUENCE</scope>
    <source>
        <strain evidence="2">Ve6</strain>
    </source>
</reference>
<dbReference type="GeneID" id="80898895"/>
<dbReference type="GO" id="GO:0004526">
    <property type="term" value="F:ribonuclease P activity"/>
    <property type="evidence" value="ECO:0007669"/>
    <property type="project" value="TreeGrafter"/>
</dbReference>
<feature type="compositionally biased region" description="Basic residues" evidence="1">
    <location>
        <begin position="51"/>
        <end position="71"/>
    </location>
</feature>
<dbReference type="AlphaFoldDB" id="A0A9W8QAC7"/>
<keyword evidence="3" id="KW-1185">Reference proteome</keyword>
<organism evidence="2 3">
    <name type="scientific">Akanthomyces muscarius</name>
    <name type="common">Entomopathogenic fungus</name>
    <name type="synonym">Lecanicillium muscarium</name>
    <dbReference type="NCBI Taxonomy" id="2231603"/>
    <lineage>
        <taxon>Eukaryota</taxon>
        <taxon>Fungi</taxon>
        <taxon>Dikarya</taxon>
        <taxon>Ascomycota</taxon>
        <taxon>Pezizomycotina</taxon>
        <taxon>Sordariomycetes</taxon>
        <taxon>Hypocreomycetidae</taxon>
        <taxon>Hypocreales</taxon>
        <taxon>Cordycipitaceae</taxon>
        <taxon>Akanthomyces</taxon>
    </lineage>
</organism>
<name>A0A9W8QAC7_AKAMU</name>
<dbReference type="GO" id="GO:0006364">
    <property type="term" value="P:rRNA processing"/>
    <property type="evidence" value="ECO:0007669"/>
    <property type="project" value="InterPro"/>
</dbReference>
<evidence type="ECO:0000313" key="2">
    <source>
        <dbReference type="EMBL" id="KAJ4151016.1"/>
    </source>
</evidence>
<dbReference type="Proteomes" id="UP001144673">
    <property type="component" value="Chromosome 4"/>
</dbReference>
<comment type="caution">
    <text evidence="2">The sequence shown here is derived from an EMBL/GenBank/DDBJ whole genome shotgun (WGS) entry which is preliminary data.</text>
</comment>
<dbReference type="EMBL" id="JAJHUN010000009">
    <property type="protein sequence ID" value="KAJ4151016.1"/>
    <property type="molecule type" value="Genomic_DNA"/>
</dbReference>
<dbReference type="GO" id="GO:0008033">
    <property type="term" value="P:tRNA processing"/>
    <property type="evidence" value="ECO:0007669"/>
    <property type="project" value="InterPro"/>
</dbReference>
<dbReference type="GO" id="GO:0034965">
    <property type="term" value="P:intronic box C/D snoRNA processing"/>
    <property type="evidence" value="ECO:0007669"/>
    <property type="project" value="TreeGrafter"/>
</dbReference>
<accession>A0A9W8QAC7</accession>
<feature type="region of interest" description="Disordered" evidence="1">
    <location>
        <begin position="103"/>
        <end position="122"/>
    </location>
</feature>
<feature type="compositionally biased region" description="Basic and acidic residues" evidence="1">
    <location>
        <begin position="112"/>
        <end position="122"/>
    </location>
</feature>
<dbReference type="GO" id="GO:0005829">
    <property type="term" value="C:cytosol"/>
    <property type="evidence" value="ECO:0007669"/>
    <property type="project" value="TreeGrafter"/>
</dbReference>
<dbReference type="InterPro" id="IPR013241">
    <property type="entry name" value="RNase_P_Pop3"/>
</dbReference>
<dbReference type="GO" id="GO:0005655">
    <property type="term" value="C:nucleolar ribonuclease P complex"/>
    <property type="evidence" value="ECO:0007669"/>
    <property type="project" value="TreeGrafter"/>
</dbReference>